<dbReference type="InterPro" id="IPR029069">
    <property type="entry name" value="HotDog_dom_sf"/>
</dbReference>
<proteinExistence type="predicted"/>
<feature type="domain" description="MaoC-like" evidence="1">
    <location>
        <begin position="25"/>
        <end position="135"/>
    </location>
</feature>
<dbReference type="InterPro" id="IPR002539">
    <property type="entry name" value="MaoC-like_dom"/>
</dbReference>
<name>A0A6L8W668_9PROT</name>
<dbReference type="RefSeq" id="WP_161314744.1">
    <property type="nucleotide sequence ID" value="NZ_WTUW01000001.1"/>
</dbReference>
<evidence type="ECO:0000259" key="1">
    <source>
        <dbReference type="Pfam" id="PF01575"/>
    </source>
</evidence>
<reference evidence="2 3" key="1">
    <citation type="submission" date="2019-12" db="EMBL/GenBank/DDBJ databases">
        <title>Snethiella sp. nov. sp. isolated from sea sand.</title>
        <authorList>
            <person name="Kim J."/>
            <person name="Jeong S.E."/>
            <person name="Jung H.S."/>
            <person name="Jeon C.O."/>
        </authorList>
    </citation>
    <scope>NUCLEOTIDE SEQUENCE [LARGE SCALE GENOMIC DNA]</scope>
    <source>
        <strain evidence="2 3">DP05</strain>
    </source>
</reference>
<dbReference type="Pfam" id="PF01575">
    <property type="entry name" value="MaoC_dehydratas"/>
    <property type="match status" value="1"/>
</dbReference>
<dbReference type="Proteomes" id="UP000476030">
    <property type="component" value="Unassembled WGS sequence"/>
</dbReference>
<accession>A0A6L8W668</accession>
<gene>
    <name evidence="2" type="ORF">GQE98_06215</name>
</gene>
<dbReference type="CDD" id="cd03441">
    <property type="entry name" value="R_hydratase_like"/>
    <property type="match status" value="1"/>
</dbReference>
<dbReference type="PANTHER" id="PTHR43664">
    <property type="entry name" value="MONOAMINE OXIDASE-RELATED"/>
    <property type="match status" value="1"/>
</dbReference>
<comment type="caution">
    <text evidence="2">The sequence shown here is derived from an EMBL/GenBank/DDBJ whole genome shotgun (WGS) entry which is preliminary data.</text>
</comment>
<dbReference type="InterPro" id="IPR052342">
    <property type="entry name" value="MCH/BMMD"/>
</dbReference>
<evidence type="ECO:0000313" key="3">
    <source>
        <dbReference type="Proteomes" id="UP000476030"/>
    </source>
</evidence>
<protein>
    <submittedName>
        <fullName evidence="2">Dehydratase</fullName>
    </submittedName>
</protein>
<organism evidence="2 3">
    <name type="scientific">Sneathiella litorea</name>
    <dbReference type="NCBI Taxonomy" id="2606216"/>
    <lineage>
        <taxon>Bacteria</taxon>
        <taxon>Pseudomonadati</taxon>
        <taxon>Pseudomonadota</taxon>
        <taxon>Alphaproteobacteria</taxon>
        <taxon>Sneathiellales</taxon>
        <taxon>Sneathiellaceae</taxon>
        <taxon>Sneathiella</taxon>
    </lineage>
</organism>
<dbReference type="AlphaFoldDB" id="A0A6L8W668"/>
<dbReference type="EMBL" id="WTUW01000001">
    <property type="protein sequence ID" value="MZR30229.1"/>
    <property type="molecule type" value="Genomic_DNA"/>
</dbReference>
<sequence length="162" mass="18262">MSDNQFNPENHKFAEASYFEDLTVGQRFYIPSRTLRDANFSAFQAASGDNHPIHYDVEYCKAQGHPELLAHGFQVLIQTASGAGVFPHVIGESLVAFIDQSSKFLGPVYYGDTVYPELVITDLKKQKSTGIVTVRSTIHNQRRELVLEGEQRYLVRRRPATS</sequence>
<dbReference type="PANTHER" id="PTHR43664:SF1">
    <property type="entry name" value="BETA-METHYLMALYL-COA DEHYDRATASE"/>
    <property type="match status" value="1"/>
</dbReference>
<dbReference type="Gene3D" id="3.10.129.10">
    <property type="entry name" value="Hotdog Thioesterase"/>
    <property type="match status" value="1"/>
</dbReference>
<keyword evidence="3" id="KW-1185">Reference proteome</keyword>
<evidence type="ECO:0000313" key="2">
    <source>
        <dbReference type="EMBL" id="MZR30229.1"/>
    </source>
</evidence>
<dbReference type="SUPFAM" id="SSF54637">
    <property type="entry name" value="Thioesterase/thiol ester dehydrase-isomerase"/>
    <property type="match status" value="1"/>
</dbReference>